<dbReference type="AlphaFoldDB" id="A0A316UU92"/>
<evidence type="ECO:0000256" key="2">
    <source>
        <dbReference type="ARBA" id="ARBA00010682"/>
    </source>
</evidence>
<accession>A0A316UU92</accession>
<comment type="subcellular location">
    <subcellularLocation>
        <location evidence="10">Mitochondrion</location>
    </subcellularLocation>
</comment>
<dbReference type="Proteomes" id="UP000245884">
    <property type="component" value="Unassembled WGS sequence"/>
</dbReference>
<dbReference type="SMART" id="SM00155">
    <property type="entry name" value="PLDc"/>
    <property type="match status" value="2"/>
</dbReference>
<evidence type="ECO:0000256" key="8">
    <source>
        <dbReference type="ARBA" id="ARBA00023264"/>
    </source>
</evidence>
<dbReference type="SUPFAM" id="SSF56024">
    <property type="entry name" value="Phospholipase D/nuclease"/>
    <property type="match status" value="1"/>
</dbReference>
<protein>
    <recommendedName>
        <fullName evidence="10">CDP-diacylglycerol--glycerol-3-phosphate 3-phosphatidyltransferase</fullName>
        <ecNumber evidence="10">2.7.8.5</ecNumber>
    </recommendedName>
</protein>
<dbReference type="GO" id="GO:0005524">
    <property type="term" value="F:ATP binding"/>
    <property type="evidence" value="ECO:0007669"/>
    <property type="project" value="UniProtKB-KW"/>
</dbReference>
<evidence type="ECO:0000313" key="12">
    <source>
        <dbReference type="EMBL" id="PWN28812.1"/>
    </source>
</evidence>
<comment type="function">
    <text evidence="10">Functions in the biosynthesis of the anionic phospholipids phosphatidylglycerol and cardiolipin.</text>
</comment>
<evidence type="ECO:0000256" key="3">
    <source>
        <dbReference type="ARBA" id="ARBA00022516"/>
    </source>
</evidence>
<dbReference type="InterPro" id="IPR001736">
    <property type="entry name" value="PLipase_D/transphosphatidylase"/>
</dbReference>
<dbReference type="STRING" id="1569628.A0A316UU92"/>
<keyword evidence="3 10" id="KW-0444">Lipid biosynthesis</keyword>
<sequence>MTAIGYLGQPLKAAWHSSTPSVLRAGQSSKCTLEHLARCSNPRSTSTSRQCRASRSLSTIPSDSLGSSFSMTRHVADQLHLPRFRTNARRMDLIQSPSAFYKAIESMILNAKERIFLSSLYIGKDECDLIDCIREALERNKGLKVTILVDGLRSTREGQLGPPTSEKANRPTNTSCASLLASLARDYPNQVDICLYRIPGLPPWMEKLIGKRFVEGAGLQHMKIYGADDDIIVSGANLSHDYFTNRQDRYLRVRGNGLLANYLHSLLLLTCRFSYTLEAKHKSGQLRHAYHSPYTLQWNSGQSLLLAEGTGGCIWEGGRLAESEPFAEHRFALAAGRAVRLFTERWRRHTQDREAARRQGLTSSSGEEEATIVPLLQMGPMGIDDETRSMPLILSYIEEQARRTGTTSTLDVTSGYFSLYPPYKRALISLGPDVDTRIIAASPEANGFFGSKGVSGLIPAAYTWLESKFWRSVQQERRRRRQKAGQEKELGPCISLSEWSKSGWTYHAKGMWHRSSTPSSAPVQTLIGSSNLGSRSALRDLECSLLVETSVGSSLDTKLNDEIEALRRFATVEVDEESSLFGEEERKVSWGVRIATEIIKGRL</sequence>
<dbReference type="EMBL" id="KZ819664">
    <property type="protein sequence ID" value="PWN28812.1"/>
    <property type="molecule type" value="Genomic_DNA"/>
</dbReference>
<dbReference type="CDD" id="cd09137">
    <property type="entry name" value="PLDc_PGS1_euk_2"/>
    <property type="match status" value="1"/>
</dbReference>
<proteinExistence type="inferred from homology"/>
<dbReference type="GO" id="GO:0032049">
    <property type="term" value="P:cardiolipin biosynthetic process"/>
    <property type="evidence" value="ECO:0007669"/>
    <property type="project" value="InterPro"/>
</dbReference>
<evidence type="ECO:0000313" key="13">
    <source>
        <dbReference type="Proteomes" id="UP000245884"/>
    </source>
</evidence>
<evidence type="ECO:0000256" key="10">
    <source>
        <dbReference type="RuleBase" id="RU365024"/>
    </source>
</evidence>
<dbReference type="UniPathway" id="UPA00084">
    <property type="reaction ID" value="UER00503"/>
</dbReference>
<evidence type="ECO:0000256" key="5">
    <source>
        <dbReference type="ARBA" id="ARBA00022737"/>
    </source>
</evidence>
<evidence type="ECO:0000256" key="7">
    <source>
        <dbReference type="ARBA" id="ARBA00023209"/>
    </source>
</evidence>
<organism evidence="12 13">
    <name type="scientific">Jaminaea rosea</name>
    <dbReference type="NCBI Taxonomy" id="1569628"/>
    <lineage>
        <taxon>Eukaryota</taxon>
        <taxon>Fungi</taxon>
        <taxon>Dikarya</taxon>
        <taxon>Basidiomycota</taxon>
        <taxon>Ustilaginomycotina</taxon>
        <taxon>Exobasidiomycetes</taxon>
        <taxon>Microstromatales</taxon>
        <taxon>Microstromatales incertae sedis</taxon>
        <taxon>Jaminaea</taxon>
    </lineage>
</organism>
<reference evidence="12 13" key="1">
    <citation type="journal article" date="2018" name="Mol. Biol. Evol.">
        <title>Broad Genomic Sampling Reveals a Smut Pathogenic Ancestry of the Fungal Clade Ustilaginomycotina.</title>
        <authorList>
            <person name="Kijpornyongpan T."/>
            <person name="Mondo S.J."/>
            <person name="Barry K."/>
            <person name="Sandor L."/>
            <person name="Lee J."/>
            <person name="Lipzen A."/>
            <person name="Pangilinan J."/>
            <person name="LaButti K."/>
            <person name="Hainaut M."/>
            <person name="Henrissat B."/>
            <person name="Grigoriev I.V."/>
            <person name="Spatafora J.W."/>
            <person name="Aime M.C."/>
        </authorList>
    </citation>
    <scope>NUCLEOTIDE SEQUENCE [LARGE SCALE GENOMIC DNA]</scope>
    <source>
        <strain evidence="12 13">MCA 5214</strain>
    </source>
</reference>
<dbReference type="GeneID" id="37027439"/>
<dbReference type="GO" id="GO:0005739">
    <property type="term" value="C:mitochondrion"/>
    <property type="evidence" value="ECO:0007669"/>
    <property type="project" value="UniProtKB-SubCell"/>
</dbReference>
<feature type="domain" description="PLD phosphodiesterase" evidence="11">
    <location>
        <begin position="216"/>
        <end position="242"/>
    </location>
</feature>
<gene>
    <name evidence="12" type="ORF">BDZ90DRAFT_230819</name>
</gene>
<evidence type="ECO:0000256" key="4">
    <source>
        <dbReference type="ARBA" id="ARBA00022679"/>
    </source>
</evidence>
<comment type="pathway">
    <text evidence="1 10">Phospholipid metabolism; phosphatidylglycerol biosynthesis; phosphatidylglycerol from CDP-diacylglycerol: step 1/2.</text>
</comment>
<name>A0A316UU92_9BASI</name>
<dbReference type="InterPro" id="IPR016270">
    <property type="entry name" value="PGS1"/>
</dbReference>
<keyword evidence="8 10" id="KW-1208">Phospholipid metabolism</keyword>
<keyword evidence="10" id="KW-0496">Mitochondrion</keyword>
<keyword evidence="6 10" id="KW-0443">Lipid metabolism</keyword>
<evidence type="ECO:0000256" key="1">
    <source>
        <dbReference type="ARBA" id="ARBA00005042"/>
    </source>
</evidence>
<keyword evidence="5" id="KW-0677">Repeat</keyword>
<dbReference type="EC" id="2.7.8.5" evidence="10"/>
<dbReference type="GO" id="GO:0008444">
    <property type="term" value="F:CDP-diacylglycerol-glycerol-3-phosphate 3-phosphatidyltransferase activity"/>
    <property type="evidence" value="ECO:0007669"/>
    <property type="project" value="UniProtKB-EC"/>
</dbReference>
<dbReference type="CDD" id="cd09135">
    <property type="entry name" value="PLDc_PGS1_euk_1"/>
    <property type="match status" value="1"/>
</dbReference>
<evidence type="ECO:0000256" key="6">
    <source>
        <dbReference type="ARBA" id="ARBA00023098"/>
    </source>
</evidence>
<evidence type="ECO:0000256" key="9">
    <source>
        <dbReference type="ARBA" id="ARBA00048586"/>
    </source>
</evidence>
<dbReference type="PROSITE" id="PS50035">
    <property type="entry name" value="PLD"/>
    <property type="match status" value="1"/>
</dbReference>
<keyword evidence="10" id="KW-0547">Nucleotide-binding</keyword>
<keyword evidence="7 10" id="KW-0594">Phospholipid biosynthesis</keyword>
<dbReference type="PANTHER" id="PTHR12586:SF1">
    <property type="entry name" value="CDP-DIACYLGLYCEROL--GLYCEROL-3-PHOSPHATE 3-PHOSPHATIDYLTRANSFERASE, MITOCHONDRIAL"/>
    <property type="match status" value="1"/>
</dbReference>
<evidence type="ECO:0000259" key="11">
    <source>
        <dbReference type="PROSITE" id="PS50035"/>
    </source>
</evidence>
<dbReference type="RefSeq" id="XP_025363424.1">
    <property type="nucleotide sequence ID" value="XM_025505616.1"/>
</dbReference>
<dbReference type="PANTHER" id="PTHR12586">
    <property type="entry name" value="CDP-DIACYLGLYCEROL--SERINE O-PHOSPHATIDYLTRANSFERASE"/>
    <property type="match status" value="1"/>
</dbReference>
<keyword evidence="13" id="KW-1185">Reference proteome</keyword>
<keyword evidence="4 10" id="KW-0808">Transferase</keyword>
<comment type="similarity">
    <text evidence="2 10">Belongs to the CDP-alcohol phosphatidyltransferase class-II family.</text>
</comment>
<keyword evidence="10" id="KW-0067">ATP-binding</keyword>
<dbReference type="Gene3D" id="3.30.870.10">
    <property type="entry name" value="Endonuclease Chain A"/>
    <property type="match status" value="2"/>
</dbReference>
<comment type="catalytic activity">
    <reaction evidence="9 10">
        <text>a CDP-1,2-diacyl-sn-glycerol + sn-glycerol 3-phosphate = a 1,2-diacyl-sn-glycero-3-phospho-(1'-sn-glycero-3'-phosphate) + CMP + H(+)</text>
        <dbReference type="Rhea" id="RHEA:12593"/>
        <dbReference type="ChEBI" id="CHEBI:15378"/>
        <dbReference type="ChEBI" id="CHEBI:57597"/>
        <dbReference type="ChEBI" id="CHEBI:58332"/>
        <dbReference type="ChEBI" id="CHEBI:60110"/>
        <dbReference type="ChEBI" id="CHEBI:60377"/>
        <dbReference type="EC" id="2.7.8.5"/>
    </reaction>
</comment>
<dbReference type="OrthoDB" id="10250191at2759"/>